<sequence>MNRERRITAVGWAATEEWAVWNVGEAADQAEQLAAARVSDPVAARAAAAGIRALDQHALTEAGTWSLGVWLPEPASGRAAATLLVRTVAPDGARRLTLDELHEWAGKPPRTRGVRITDCAAVTGELAVGPAVLQMVEMVPRFSRRITTQLNWFVLAPGTSDIVLCQFETEHPDLVAALGVESNVVTDNLVVTLEDA</sequence>
<dbReference type="EMBL" id="JAUSVM010000001">
    <property type="protein sequence ID" value="MDQ0424857.1"/>
    <property type="molecule type" value="Genomic_DNA"/>
</dbReference>
<name>A0ABU0GHQ4_9CELL</name>
<protein>
    <submittedName>
        <fullName evidence="1">Uncharacterized protein</fullName>
    </submittedName>
</protein>
<evidence type="ECO:0000313" key="2">
    <source>
        <dbReference type="Proteomes" id="UP001240250"/>
    </source>
</evidence>
<dbReference type="Proteomes" id="UP001240250">
    <property type="component" value="Unassembled WGS sequence"/>
</dbReference>
<comment type="caution">
    <text evidence="1">The sequence shown here is derived from an EMBL/GenBank/DDBJ whole genome shotgun (WGS) entry which is preliminary data.</text>
</comment>
<gene>
    <name evidence="1" type="ORF">JO380_001238</name>
</gene>
<accession>A0ABU0GHQ4</accession>
<organism evidence="1 2">
    <name type="scientific">Cellulomonas iranensis</name>
    <dbReference type="NCBI Taxonomy" id="76862"/>
    <lineage>
        <taxon>Bacteria</taxon>
        <taxon>Bacillati</taxon>
        <taxon>Actinomycetota</taxon>
        <taxon>Actinomycetes</taxon>
        <taxon>Micrococcales</taxon>
        <taxon>Cellulomonadaceae</taxon>
        <taxon>Cellulomonas</taxon>
    </lineage>
</organism>
<keyword evidence="2" id="KW-1185">Reference proteome</keyword>
<dbReference type="RefSeq" id="WP_070320295.1">
    <property type="nucleotide sequence ID" value="NZ_JAUSVM010000001.1"/>
</dbReference>
<reference evidence="1 2" key="1">
    <citation type="submission" date="2023-07" db="EMBL/GenBank/DDBJ databases">
        <title>Sequencing the genomes of 1000 actinobacteria strains.</title>
        <authorList>
            <person name="Klenk H.-P."/>
        </authorList>
    </citation>
    <scope>NUCLEOTIDE SEQUENCE [LARGE SCALE GENOMIC DNA]</scope>
    <source>
        <strain evidence="1 2">DSM 14785</strain>
    </source>
</reference>
<evidence type="ECO:0000313" key="1">
    <source>
        <dbReference type="EMBL" id="MDQ0424857.1"/>
    </source>
</evidence>
<proteinExistence type="predicted"/>